<dbReference type="Pfam" id="PF17820">
    <property type="entry name" value="PDZ_6"/>
    <property type="match status" value="1"/>
</dbReference>
<evidence type="ECO:0000256" key="2">
    <source>
        <dbReference type="ARBA" id="ARBA00022670"/>
    </source>
</evidence>
<dbReference type="SMART" id="SM00228">
    <property type="entry name" value="PDZ"/>
    <property type="match status" value="1"/>
</dbReference>
<dbReference type="PANTHER" id="PTHR32060">
    <property type="entry name" value="TAIL-SPECIFIC PROTEASE"/>
    <property type="match status" value="1"/>
</dbReference>
<protein>
    <submittedName>
        <fullName evidence="8">Peptidase, S41 family</fullName>
    </submittedName>
</protein>
<dbReference type="RefSeq" id="WP_005467260.1">
    <property type="nucleotide sequence ID" value="NZ_KB291031.1"/>
</dbReference>
<name>L1NBI8_9PORP</name>
<dbReference type="SUPFAM" id="SSF52096">
    <property type="entry name" value="ClpP/crotonase"/>
    <property type="match status" value="1"/>
</dbReference>
<dbReference type="InterPro" id="IPR004447">
    <property type="entry name" value="Peptidase_S41A"/>
</dbReference>
<dbReference type="PATRIC" id="fig|1127696.3.peg.1083"/>
<comment type="caution">
    <text evidence="8">The sequence shown here is derived from an EMBL/GenBank/DDBJ whole genome shotgun (WGS) entry which is preliminary data.</text>
</comment>
<dbReference type="GO" id="GO:0004175">
    <property type="term" value="F:endopeptidase activity"/>
    <property type="evidence" value="ECO:0007669"/>
    <property type="project" value="TreeGrafter"/>
</dbReference>
<dbReference type="EMBL" id="AMEQ01000035">
    <property type="protein sequence ID" value="EKY00859.1"/>
    <property type="molecule type" value="Genomic_DNA"/>
</dbReference>
<evidence type="ECO:0000256" key="3">
    <source>
        <dbReference type="ARBA" id="ARBA00022801"/>
    </source>
</evidence>
<sequence>MQSNSTHPTTPSPTSGTNHRKGRFLRTLTYIAVFCIIFLLGVFTSVYFGIGRRRGSSGKLEQIFSLIDRFYVDSVNLDSLEEQSIPYVLSQLDPHSVYLNAELNRQETEGLEGSFAGIGVQFNTLLDTVVVVRVIEGGPSERAGLQPGDRILRADTTSLVRDSISSDDVMKALKGPEDTVVRLLIQRGKKTFESSVVRGLVPVTTIDAAYMIQPHVLYVRLNKWGAQTPLEFQQAYAEHASQGVERVLIDLRDNGGGYLQAATSLVSEFLSAGDLLVYNQGAHYPREDFKSPRDGRLRKLPIIVLVNENSASASEIFAGAIQDLDRALIVGRRTFGKGLVQVPFDLPDSSVVRLTVARYYTPSGRSIQKSYAKGLEAYIEDIEDRYLHGELFSADSISKPDTTKYYTRMGRVVYGGGGITPDVFVPRDSTGINSYYLRLLRSGTIQRFAFSYADMNRSRLTSFASPKALSDYLWSIGDQLVHSYASYAQGQGVPQRPGMLQESLLILKRDLVALVADMLGGERNLYYRIRNERDPEVQRALQCLTTNEWKPTKSK</sequence>
<reference evidence="8 9" key="1">
    <citation type="submission" date="2012-05" db="EMBL/GenBank/DDBJ databases">
        <authorList>
            <person name="Weinstock G."/>
            <person name="Sodergren E."/>
            <person name="Lobos E.A."/>
            <person name="Fulton L."/>
            <person name="Fulton R."/>
            <person name="Courtney L."/>
            <person name="Fronick C."/>
            <person name="O'Laughlin M."/>
            <person name="Godfrey J."/>
            <person name="Wilson R.M."/>
            <person name="Miner T."/>
            <person name="Farmer C."/>
            <person name="Delehaunty K."/>
            <person name="Cordes M."/>
            <person name="Minx P."/>
            <person name="Tomlinson C."/>
            <person name="Chen J."/>
            <person name="Wollam A."/>
            <person name="Pepin K.H."/>
            <person name="Bhonagiri V."/>
            <person name="Zhang X."/>
            <person name="Suruliraj S."/>
            <person name="Warren W."/>
            <person name="Mitreva M."/>
            <person name="Mardis E.R."/>
            <person name="Wilson R.K."/>
        </authorList>
    </citation>
    <scope>NUCLEOTIDE SEQUENCE [LARGE SCALE GENOMIC DNA]</scope>
    <source>
        <strain evidence="8 9">F0037</strain>
    </source>
</reference>
<gene>
    <name evidence="8" type="ORF">HMPREF9134_01206</name>
</gene>
<dbReference type="SMART" id="SM00245">
    <property type="entry name" value="TSPc"/>
    <property type="match status" value="1"/>
</dbReference>
<keyword evidence="4 5" id="KW-0720">Serine protease</keyword>
<dbReference type="InterPro" id="IPR005151">
    <property type="entry name" value="Tail-specific_protease"/>
</dbReference>
<dbReference type="STRING" id="1127696.HMPREF9134_01206"/>
<dbReference type="CDD" id="cd06782">
    <property type="entry name" value="cpPDZ_CPP-like"/>
    <property type="match status" value="1"/>
</dbReference>
<feature type="transmembrane region" description="Helical" evidence="6">
    <location>
        <begin position="28"/>
        <end position="50"/>
    </location>
</feature>
<evidence type="ECO:0000313" key="8">
    <source>
        <dbReference type="EMBL" id="EKY00859.1"/>
    </source>
</evidence>
<evidence type="ECO:0000313" key="9">
    <source>
        <dbReference type="Proteomes" id="UP000010408"/>
    </source>
</evidence>
<dbReference type="PANTHER" id="PTHR32060:SF30">
    <property type="entry name" value="CARBOXY-TERMINAL PROCESSING PROTEASE CTPA"/>
    <property type="match status" value="1"/>
</dbReference>
<keyword evidence="6" id="KW-0812">Transmembrane</keyword>
<dbReference type="AlphaFoldDB" id="L1NBI8"/>
<evidence type="ECO:0000256" key="4">
    <source>
        <dbReference type="ARBA" id="ARBA00022825"/>
    </source>
</evidence>
<dbReference type="Proteomes" id="UP000010408">
    <property type="component" value="Unassembled WGS sequence"/>
</dbReference>
<dbReference type="Pfam" id="PF03572">
    <property type="entry name" value="Peptidase_S41"/>
    <property type="match status" value="1"/>
</dbReference>
<dbReference type="Gene3D" id="3.30.750.44">
    <property type="match status" value="1"/>
</dbReference>
<dbReference type="NCBIfam" id="TIGR00225">
    <property type="entry name" value="prc"/>
    <property type="match status" value="1"/>
</dbReference>
<dbReference type="HOGENOM" id="CLU_017295_2_1_10"/>
<keyword evidence="3 5" id="KW-0378">Hydrolase</keyword>
<dbReference type="GO" id="GO:0008236">
    <property type="term" value="F:serine-type peptidase activity"/>
    <property type="evidence" value="ECO:0007669"/>
    <property type="project" value="UniProtKB-KW"/>
</dbReference>
<dbReference type="CDD" id="cd07560">
    <property type="entry name" value="Peptidase_S41_CPP"/>
    <property type="match status" value="1"/>
</dbReference>
<dbReference type="GO" id="GO:0007165">
    <property type="term" value="P:signal transduction"/>
    <property type="evidence" value="ECO:0007669"/>
    <property type="project" value="TreeGrafter"/>
</dbReference>
<dbReference type="InterPro" id="IPR041489">
    <property type="entry name" value="PDZ_6"/>
</dbReference>
<comment type="similarity">
    <text evidence="1 5">Belongs to the peptidase S41A family.</text>
</comment>
<dbReference type="Gene3D" id="2.30.42.10">
    <property type="match status" value="1"/>
</dbReference>
<feature type="domain" description="PDZ" evidence="7">
    <location>
        <begin position="100"/>
        <end position="188"/>
    </location>
</feature>
<keyword evidence="6" id="KW-1133">Transmembrane helix</keyword>
<dbReference type="GO" id="GO:0030288">
    <property type="term" value="C:outer membrane-bounded periplasmic space"/>
    <property type="evidence" value="ECO:0007669"/>
    <property type="project" value="TreeGrafter"/>
</dbReference>
<accession>L1NBI8</accession>
<proteinExistence type="inferred from homology"/>
<dbReference type="PROSITE" id="PS50106">
    <property type="entry name" value="PDZ"/>
    <property type="match status" value="1"/>
</dbReference>
<keyword evidence="2 5" id="KW-0645">Protease</keyword>
<keyword evidence="6" id="KW-0472">Membrane</keyword>
<dbReference type="Gene3D" id="3.90.226.10">
    <property type="entry name" value="2-enoyl-CoA Hydratase, Chain A, domain 1"/>
    <property type="match status" value="1"/>
</dbReference>
<evidence type="ECO:0000256" key="1">
    <source>
        <dbReference type="ARBA" id="ARBA00009179"/>
    </source>
</evidence>
<evidence type="ECO:0000256" key="6">
    <source>
        <dbReference type="SAM" id="Phobius"/>
    </source>
</evidence>
<dbReference type="GO" id="GO:0006508">
    <property type="term" value="P:proteolysis"/>
    <property type="evidence" value="ECO:0007669"/>
    <property type="project" value="UniProtKB-KW"/>
</dbReference>
<dbReference type="InterPro" id="IPR001478">
    <property type="entry name" value="PDZ"/>
</dbReference>
<dbReference type="eggNOG" id="COG0793">
    <property type="taxonomic scope" value="Bacteria"/>
</dbReference>
<evidence type="ECO:0000256" key="5">
    <source>
        <dbReference type="RuleBase" id="RU004404"/>
    </source>
</evidence>
<dbReference type="InterPro" id="IPR029045">
    <property type="entry name" value="ClpP/crotonase-like_dom_sf"/>
</dbReference>
<dbReference type="InterPro" id="IPR036034">
    <property type="entry name" value="PDZ_sf"/>
</dbReference>
<dbReference type="SUPFAM" id="SSF50156">
    <property type="entry name" value="PDZ domain-like"/>
    <property type="match status" value="1"/>
</dbReference>
<evidence type="ECO:0000259" key="7">
    <source>
        <dbReference type="PROSITE" id="PS50106"/>
    </source>
</evidence>
<organism evidence="8 9">
    <name type="scientific">Porphyromonas catoniae F0037</name>
    <dbReference type="NCBI Taxonomy" id="1127696"/>
    <lineage>
        <taxon>Bacteria</taxon>
        <taxon>Pseudomonadati</taxon>
        <taxon>Bacteroidota</taxon>
        <taxon>Bacteroidia</taxon>
        <taxon>Bacteroidales</taxon>
        <taxon>Porphyromonadaceae</taxon>
        <taxon>Porphyromonas</taxon>
    </lineage>
</organism>